<accession>A0A285RR59</accession>
<dbReference type="Proteomes" id="UP000219563">
    <property type="component" value="Unassembled WGS sequence"/>
</dbReference>
<dbReference type="Pfam" id="PF21983">
    <property type="entry name" value="NikA-like"/>
    <property type="match status" value="1"/>
</dbReference>
<protein>
    <submittedName>
        <fullName evidence="1">Mobilisation protein (MobC)</fullName>
    </submittedName>
</protein>
<organism evidence="1 2">
    <name type="scientific">Pseudobutyrivibrio ruminis DSM 9787</name>
    <dbReference type="NCBI Taxonomy" id="1123011"/>
    <lineage>
        <taxon>Bacteria</taxon>
        <taxon>Bacillati</taxon>
        <taxon>Bacillota</taxon>
        <taxon>Clostridia</taxon>
        <taxon>Lachnospirales</taxon>
        <taxon>Lachnospiraceae</taxon>
        <taxon>Pseudobutyrivibrio</taxon>
    </lineage>
</organism>
<dbReference type="EMBL" id="OBMR01000003">
    <property type="protein sequence ID" value="SOB96530.1"/>
    <property type="molecule type" value="Genomic_DNA"/>
</dbReference>
<name>A0A285RR59_9FIRM</name>
<gene>
    <name evidence="1" type="ORF">SAMN02910411_1105</name>
</gene>
<dbReference type="AlphaFoldDB" id="A0A285RR59"/>
<proteinExistence type="predicted"/>
<sequence length="110" mass="13001">MQNRTNKISVRLSDSEYRRMRNKMEELGVTNMSNYMRKMLLDGYCVKVDTSSVREMAYLIRMCSNNLNQYAKKANGLGEIYESDIRDLQKRLDDIWSGTRELMRKFAAIK</sequence>
<reference evidence="1 2" key="1">
    <citation type="submission" date="2017-08" db="EMBL/GenBank/DDBJ databases">
        <authorList>
            <person name="de Groot N.N."/>
        </authorList>
    </citation>
    <scope>NUCLEOTIDE SEQUENCE [LARGE SCALE GENOMIC DNA]</scope>
    <source>
        <strain evidence="1 2">DSM 9787</strain>
    </source>
</reference>
<evidence type="ECO:0000313" key="2">
    <source>
        <dbReference type="Proteomes" id="UP000219563"/>
    </source>
</evidence>
<evidence type="ECO:0000313" key="1">
    <source>
        <dbReference type="EMBL" id="SOB96530.1"/>
    </source>
</evidence>
<dbReference type="InterPro" id="IPR053842">
    <property type="entry name" value="NikA-like"/>
</dbReference>